<comment type="caution">
    <text evidence="2">The sequence shown here is derived from an EMBL/GenBank/DDBJ whole genome shotgun (WGS) entry which is preliminary data.</text>
</comment>
<dbReference type="Proteomes" id="UP001061958">
    <property type="component" value="Unassembled WGS sequence"/>
</dbReference>
<evidence type="ECO:0000313" key="3">
    <source>
        <dbReference type="Proteomes" id="UP001061958"/>
    </source>
</evidence>
<reference evidence="2" key="2">
    <citation type="submission" date="2022-01" db="EMBL/GenBank/DDBJ databases">
        <authorList>
            <person name="Hirooka S."/>
            <person name="Miyagishima S.Y."/>
        </authorList>
    </citation>
    <scope>NUCLEOTIDE SEQUENCE</scope>
    <source>
        <strain evidence="2">NBRC 102759</strain>
    </source>
</reference>
<feature type="compositionally biased region" description="Basic residues" evidence="1">
    <location>
        <begin position="99"/>
        <end position="110"/>
    </location>
</feature>
<gene>
    <name evidence="2" type="ORF">GpartN1_g155.t1</name>
</gene>
<accession>A0A9C7UM79</accession>
<feature type="compositionally biased region" description="Polar residues" evidence="1">
    <location>
        <begin position="136"/>
        <end position="149"/>
    </location>
</feature>
<feature type="region of interest" description="Disordered" evidence="1">
    <location>
        <begin position="80"/>
        <end position="149"/>
    </location>
</feature>
<sequence length="149" mass="17644">MEDSLWSCMLTDLWNSPLSVTFRNDYLDGELRDKNVTKPRCPIGSLVEIAQRPDEEDNTCLVPLDEKLLRRAFPPSDMEVQEPEWLQQEQPLRIPSYLKKTHKRKSKRKRDKEETRQTTGEIEEQKKRKWEPSVTCEKSNNDMEYSTSL</sequence>
<organism evidence="2 3">
    <name type="scientific">Galdieria partita</name>
    <dbReference type="NCBI Taxonomy" id="83374"/>
    <lineage>
        <taxon>Eukaryota</taxon>
        <taxon>Rhodophyta</taxon>
        <taxon>Bangiophyceae</taxon>
        <taxon>Galdieriales</taxon>
        <taxon>Galdieriaceae</taxon>
        <taxon>Galdieria</taxon>
    </lineage>
</organism>
<evidence type="ECO:0000313" key="2">
    <source>
        <dbReference type="EMBL" id="GJQ08364.1"/>
    </source>
</evidence>
<reference evidence="2" key="1">
    <citation type="journal article" date="2022" name="Proc. Natl. Acad. Sci. U.S.A.">
        <title>Life cycle and functional genomics of the unicellular red alga Galdieria for elucidating algal and plant evolution and industrial use.</title>
        <authorList>
            <person name="Hirooka S."/>
            <person name="Itabashi T."/>
            <person name="Ichinose T.M."/>
            <person name="Onuma R."/>
            <person name="Fujiwara T."/>
            <person name="Yamashita S."/>
            <person name="Jong L.W."/>
            <person name="Tomita R."/>
            <person name="Iwane A.H."/>
            <person name="Miyagishima S.Y."/>
        </authorList>
    </citation>
    <scope>NUCLEOTIDE SEQUENCE</scope>
    <source>
        <strain evidence="2">NBRC 102759</strain>
    </source>
</reference>
<keyword evidence="3" id="KW-1185">Reference proteome</keyword>
<evidence type="ECO:0000256" key="1">
    <source>
        <dbReference type="SAM" id="MobiDB-lite"/>
    </source>
</evidence>
<protein>
    <submittedName>
        <fullName evidence="2">Uncharacterized protein</fullName>
    </submittedName>
</protein>
<dbReference type="AlphaFoldDB" id="A0A9C7UM79"/>
<dbReference type="OrthoDB" id="5547at2759"/>
<name>A0A9C7UM79_9RHOD</name>
<feature type="compositionally biased region" description="Low complexity" evidence="1">
    <location>
        <begin position="83"/>
        <end position="92"/>
    </location>
</feature>
<proteinExistence type="predicted"/>
<dbReference type="EMBL" id="BQMJ01000001">
    <property type="protein sequence ID" value="GJQ08364.1"/>
    <property type="molecule type" value="Genomic_DNA"/>
</dbReference>